<sequence>MVVWGLEEEEPREKATSILYMMHKGNKQD</sequence>
<name>A0A2P2QCE9_RHIMU</name>
<protein>
    <submittedName>
        <fullName evidence="1">Uncharacterized protein</fullName>
    </submittedName>
</protein>
<dbReference type="EMBL" id="GGEC01084120">
    <property type="protein sequence ID" value="MBX64604.1"/>
    <property type="molecule type" value="Transcribed_RNA"/>
</dbReference>
<proteinExistence type="predicted"/>
<organism evidence="1">
    <name type="scientific">Rhizophora mucronata</name>
    <name type="common">Asiatic mangrove</name>
    <dbReference type="NCBI Taxonomy" id="61149"/>
    <lineage>
        <taxon>Eukaryota</taxon>
        <taxon>Viridiplantae</taxon>
        <taxon>Streptophyta</taxon>
        <taxon>Embryophyta</taxon>
        <taxon>Tracheophyta</taxon>
        <taxon>Spermatophyta</taxon>
        <taxon>Magnoliopsida</taxon>
        <taxon>eudicotyledons</taxon>
        <taxon>Gunneridae</taxon>
        <taxon>Pentapetalae</taxon>
        <taxon>rosids</taxon>
        <taxon>fabids</taxon>
        <taxon>Malpighiales</taxon>
        <taxon>Rhizophoraceae</taxon>
        <taxon>Rhizophora</taxon>
    </lineage>
</organism>
<evidence type="ECO:0000313" key="1">
    <source>
        <dbReference type="EMBL" id="MBX64604.1"/>
    </source>
</evidence>
<dbReference type="AlphaFoldDB" id="A0A2P2QCE9"/>
<reference evidence="1" key="1">
    <citation type="submission" date="2018-02" db="EMBL/GenBank/DDBJ databases">
        <title>Rhizophora mucronata_Transcriptome.</title>
        <authorList>
            <person name="Meera S.P."/>
            <person name="Sreeshan A."/>
            <person name="Augustine A."/>
        </authorList>
    </citation>
    <scope>NUCLEOTIDE SEQUENCE</scope>
    <source>
        <tissue evidence="1">Leaf</tissue>
    </source>
</reference>
<accession>A0A2P2QCE9</accession>